<proteinExistence type="predicted"/>
<keyword evidence="2" id="KW-1185">Reference proteome</keyword>
<sequence length="63" mass="6983">MIVLRGAWPDLMPGMGRDYTAPDRYGDSRHAFFDDVAGSPRFQGLTTSKLTSHALKIGCHGRF</sequence>
<dbReference type="Proteomes" id="UP000241074">
    <property type="component" value="Chromosome"/>
</dbReference>
<gene>
    <name evidence="1" type="ORF">C7S18_19635</name>
</gene>
<dbReference type="KEGG" id="xba:C7S18_19635"/>
<reference evidence="1 2" key="1">
    <citation type="submission" date="2018-03" db="EMBL/GenBank/DDBJ databases">
        <title>Ahniella affigens gen. nov., sp. nov., a gammaproteobacterium isolated from sandy soil near a stream.</title>
        <authorList>
            <person name="Ko Y."/>
            <person name="Kim J.-H."/>
        </authorList>
    </citation>
    <scope>NUCLEOTIDE SEQUENCE [LARGE SCALE GENOMIC DNA]</scope>
    <source>
        <strain evidence="1 2">D13</strain>
    </source>
</reference>
<protein>
    <submittedName>
        <fullName evidence="1">Uncharacterized protein</fullName>
    </submittedName>
</protein>
<organism evidence="1 2">
    <name type="scientific">Ahniella affigens</name>
    <dbReference type="NCBI Taxonomy" id="2021234"/>
    <lineage>
        <taxon>Bacteria</taxon>
        <taxon>Pseudomonadati</taxon>
        <taxon>Pseudomonadota</taxon>
        <taxon>Gammaproteobacteria</taxon>
        <taxon>Lysobacterales</taxon>
        <taxon>Rhodanobacteraceae</taxon>
        <taxon>Ahniella</taxon>
    </lineage>
</organism>
<dbReference type="AlphaFoldDB" id="A0A2P1PWK9"/>
<evidence type="ECO:0000313" key="2">
    <source>
        <dbReference type="Proteomes" id="UP000241074"/>
    </source>
</evidence>
<evidence type="ECO:0000313" key="1">
    <source>
        <dbReference type="EMBL" id="AVP99238.1"/>
    </source>
</evidence>
<reference evidence="1 2" key="2">
    <citation type="submission" date="2018-03" db="EMBL/GenBank/DDBJ databases">
        <authorList>
            <person name="Keele B.F."/>
        </authorList>
    </citation>
    <scope>NUCLEOTIDE SEQUENCE [LARGE SCALE GENOMIC DNA]</scope>
    <source>
        <strain evidence="1 2">D13</strain>
    </source>
</reference>
<accession>A0A2P1PWK9</accession>
<dbReference type="EMBL" id="CP027860">
    <property type="protein sequence ID" value="AVP99238.1"/>
    <property type="molecule type" value="Genomic_DNA"/>
</dbReference>
<name>A0A2P1PWK9_9GAMM</name>